<feature type="compositionally biased region" description="Low complexity" evidence="1">
    <location>
        <begin position="130"/>
        <end position="143"/>
    </location>
</feature>
<feature type="compositionally biased region" description="Gly residues" evidence="1">
    <location>
        <begin position="30"/>
        <end position="48"/>
    </location>
</feature>
<protein>
    <submittedName>
        <fullName evidence="3">DUF4142 domain-containing protein</fullName>
    </submittedName>
</protein>
<dbReference type="PANTHER" id="PTHR38593">
    <property type="entry name" value="BLR2558 PROTEIN"/>
    <property type="match status" value="1"/>
</dbReference>
<accession>A0A4R4D6P4</accession>
<organism evidence="3 4">
    <name type="scientific">Roseicella aquatilis</name>
    <dbReference type="NCBI Taxonomy" id="2527868"/>
    <lineage>
        <taxon>Bacteria</taxon>
        <taxon>Pseudomonadati</taxon>
        <taxon>Pseudomonadota</taxon>
        <taxon>Alphaproteobacteria</taxon>
        <taxon>Acetobacterales</taxon>
        <taxon>Roseomonadaceae</taxon>
        <taxon>Roseicella</taxon>
    </lineage>
</organism>
<dbReference type="PANTHER" id="PTHR38593:SF1">
    <property type="entry name" value="BLR2558 PROTEIN"/>
    <property type="match status" value="1"/>
</dbReference>
<dbReference type="Pfam" id="PF13628">
    <property type="entry name" value="DUF4142"/>
    <property type="match status" value="1"/>
</dbReference>
<reference evidence="3 4" key="1">
    <citation type="submission" date="2019-03" db="EMBL/GenBank/DDBJ databases">
        <title>Paracraurococcus aquatilis NE82 genome sequence.</title>
        <authorList>
            <person name="Zhao Y."/>
            <person name="Du Z."/>
        </authorList>
    </citation>
    <scope>NUCLEOTIDE SEQUENCE [LARGE SCALE GENOMIC DNA]</scope>
    <source>
        <strain evidence="3 4">NE82</strain>
    </source>
</reference>
<name>A0A4R4D6P4_9PROT</name>
<evidence type="ECO:0000259" key="2">
    <source>
        <dbReference type="Pfam" id="PF13628"/>
    </source>
</evidence>
<dbReference type="InterPro" id="IPR012347">
    <property type="entry name" value="Ferritin-like"/>
</dbReference>
<sequence length="309" mass="33233">MRPPGRRGRAVAPGRGRIARQSGRGAAARGTGGRGLSGCGRRGPGGGQPASVAATRRGRDRPYRRAAAPRRAGLSRQHHEPEQRRPVPPCRDTTRSRSIRGATAMKTGFPFALAMAAILAAPALAQAPAAQPGSAHGAAPSAGTGRQEPSAAMSGTAGHRGSEVVNRKDFVRLAFSNAMFETETARLALERARDDKLRRFAQDMLDTHAKGTEELRGVLRSHASLRGIEPPEQMAEQYQTWMTQLRAAQGEKFQPLYAQQQAQAHLIALDLFRNYAQTGDDEALKRWAASQLPILQTHFEATQALKGAS</sequence>
<evidence type="ECO:0000313" key="3">
    <source>
        <dbReference type="EMBL" id="TCZ55997.1"/>
    </source>
</evidence>
<dbReference type="OrthoDB" id="9101320at2"/>
<dbReference type="EMBL" id="SKBM01000024">
    <property type="protein sequence ID" value="TCZ55997.1"/>
    <property type="molecule type" value="Genomic_DNA"/>
</dbReference>
<feature type="compositionally biased region" description="Low complexity" evidence="1">
    <location>
        <begin position="10"/>
        <end position="29"/>
    </location>
</feature>
<feature type="compositionally biased region" description="Basic residues" evidence="1">
    <location>
        <begin position="56"/>
        <end position="68"/>
    </location>
</feature>
<dbReference type="Proteomes" id="UP000295023">
    <property type="component" value="Unassembled WGS sequence"/>
</dbReference>
<evidence type="ECO:0000313" key="4">
    <source>
        <dbReference type="Proteomes" id="UP000295023"/>
    </source>
</evidence>
<gene>
    <name evidence="3" type="ORF">EXY23_20610</name>
</gene>
<feature type="region of interest" description="Disordered" evidence="1">
    <location>
        <begin position="1"/>
        <end position="102"/>
    </location>
</feature>
<keyword evidence="4" id="KW-1185">Reference proteome</keyword>
<proteinExistence type="predicted"/>
<comment type="caution">
    <text evidence="3">The sequence shown here is derived from an EMBL/GenBank/DDBJ whole genome shotgun (WGS) entry which is preliminary data.</text>
</comment>
<feature type="domain" description="DUF4142" evidence="2">
    <location>
        <begin position="168"/>
        <end position="305"/>
    </location>
</feature>
<dbReference type="Gene3D" id="1.20.1260.10">
    <property type="match status" value="1"/>
</dbReference>
<dbReference type="AlphaFoldDB" id="A0A4R4D6P4"/>
<evidence type="ECO:0000256" key="1">
    <source>
        <dbReference type="SAM" id="MobiDB-lite"/>
    </source>
</evidence>
<feature type="region of interest" description="Disordered" evidence="1">
    <location>
        <begin position="130"/>
        <end position="161"/>
    </location>
</feature>
<dbReference type="InterPro" id="IPR025419">
    <property type="entry name" value="DUF4142"/>
</dbReference>